<dbReference type="GeneID" id="24267245"/>
<reference evidence="1 2" key="1">
    <citation type="submission" date="2014-03" db="EMBL/GenBank/DDBJ databases">
        <title>The Genome Sequence of Plasmodium fragile nilgiri.</title>
        <authorList>
            <consortium name="The Broad Institute Genomics Platform"/>
            <consortium name="The Broad Institute Genome Sequencing Center for Infectious Disease"/>
            <person name="Neafsey D."/>
            <person name="Duraisingh M."/>
            <person name="Young S.K."/>
            <person name="Zeng Q."/>
            <person name="Gargeya S."/>
            <person name="Abouelleil A."/>
            <person name="Alvarado L."/>
            <person name="Chapman S.B."/>
            <person name="Gainer-Dewar J."/>
            <person name="Goldberg J."/>
            <person name="Griggs A."/>
            <person name="Gujja S."/>
            <person name="Hansen M."/>
            <person name="Howarth C."/>
            <person name="Imamovic A."/>
            <person name="Larimer J."/>
            <person name="Pearson M."/>
            <person name="Poon T.W."/>
            <person name="Priest M."/>
            <person name="Roberts A."/>
            <person name="Saif S."/>
            <person name="Shea T."/>
            <person name="Sykes S."/>
            <person name="Wortman J."/>
            <person name="Nusbaum C."/>
            <person name="Birren B."/>
        </authorList>
    </citation>
    <scope>NUCLEOTIDE SEQUENCE [LARGE SCALE GENOMIC DNA]</scope>
    <source>
        <strain evidence="2">nilgiri</strain>
    </source>
</reference>
<name>A0A0D9QN44_PLAFR</name>
<dbReference type="VEuPathDB" id="PlasmoDB:AK88_01931"/>
<evidence type="ECO:0000313" key="1">
    <source>
        <dbReference type="EMBL" id="KJP88479.1"/>
    </source>
</evidence>
<dbReference type="OrthoDB" id="410044at2759"/>
<dbReference type="EMBL" id="KQ001661">
    <property type="protein sequence ID" value="KJP88479.1"/>
    <property type="molecule type" value="Genomic_DNA"/>
</dbReference>
<accession>A0A0D9QN44</accession>
<dbReference type="OMA" id="EQIVCNM"/>
<sequence length="114" mass="13151">MTANLLFGLFFKKDKNLVLHNQGKTAGLEFPEEEQTKLWCHMGEFKVGSKLKEQIVCNMQPLILCLHKYDDDISKCVPEVNIFERTCSKSLNYVHDRIGLDDTRNTLYTGKRAV</sequence>
<evidence type="ECO:0000313" key="2">
    <source>
        <dbReference type="Proteomes" id="UP000054561"/>
    </source>
</evidence>
<dbReference type="RefSeq" id="XP_012334989.1">
    <property type="nucleotide sequence ID" value="XM_012479566.1"/>
</dbReference>
<protein>
    <submittedName>
        <fullName evidence="1">Uncharacterized protein</fullName>
    </submittedName>
</protein>
<dbReference type="Proteomes" id="UP000054561">
    <property type="component" value="Unassembled WGS sequence"/>
</dbReference>
<organism evidence="1 2">
    <name type="scientific">Plasmodium fragile</name>
    <dbReference type="NCBI Taxonomy" id="5857"/>
    <lineage>
        <taxon>Eukaryota</taxon>
        <taxon>Sar</taxon>
        <taxon>Alveolata</taxon>
        <taxon>Apicomplexa</taxon>
        <taxon>Aconoidasida</taxon>
        <taxon>Haemosporida</taxon>
        <taxon>Plasmodiidae</taxon>
        <taxon>Plasmodium</taxon>
        <taxon>Plasmodium (Plasmodium)</taxon>
    </lineage>
</organism>
<dbReference type="AlphaFoldDB" id="A0A0D9QN44"/>
<proteinExistence type="predicted"/>
<gene>
    <name evidence="1" type="ORF">AK88_01931</name>
</gene>
<keyword evidence="2" id="KW-1185">Reference proteome</keyword>